<protein>
    <submittedName>
        <fullName evidence="1">Uncharacterized protein</fullName>
    </submittedName>
</protein>
<keyword evidence="2" id="KW-1185">Reference proteome</keyword>
<evidence type="ECO:0000313" key="2">
    <source>
        <dbReference type="Proteomes" id="UP000316621"/>
    </source>
</evidence>
<dbReference type="Gramene" id="RZC56354">
    <property type="protein sequence ID" value="RZC56354"/>
    <property type="gene ID" value="C5167_015213"/>
</dbReference>
<dbReference type="AlphaFoldDB" id="A0A4Y7J5D9"/>
<name>A0A4Y7J5D9_PAPSO</name>
<organism evidence="1 2">
    <name type="scientific">Papaver somniferum</name>
    <name type="common">Opium poppy</name>
    <dbReference type="NCBI Taxonomy" id="3469"/>
    <lineage>
        <taxon>Eukaryota</taxon>
        <taxon>Viridiplantae</taxon>
        <taxon>Streptophyta</taxon>
        <taxon>Embryophyta</taxon>
        <taxon>Tracheophyta</taxon>
        <taxon>Spermatophyta</taxon>
        <taxon>Magnoliopsida</taxon>
        <taxon>Ranunculales</taxon>
        <taxon>Papaveraceae</taxon>
        <taxon>Papaveroideae</taxon>
        <taxon>Papaver</taxon>
    </lineage>
</organism>
<dbReference type="EMBL" id="CM010717">
    <property type="protein sequence ID" value="RZC56354.1"/>
    <property type="molecule type" value="Genomic_DNA"/>
</dbReference>
<reference evidence="1 2" key="1">
    <citation type="journal article" date="2018" name="Science">
        <title>The opium poppy genome and morphinan production.</title>
        <authorList>
            <person name="Guo L."/>
            <person name="Winzer T."/>
            <person name="Yang X."/>
            <person name="Li Y."/>
            <person name="Ning Z."/>
            <person name="He Z."/>
            <person name="Teodor R."/>
            <person name="Lu Y."/>
            <person name="Bowser T.A."/>
            <person name="Graham I.A."/>
            <person name="Ye K."/>
        </authorList>
    </citation>
    <scope>NUCLEOTIDE SEQUENCE [LARGE SCALE GENOMIC DNA]</scope>
    <source>
        <strain evidence="2">cv. HN1</strain>
        <tissue evidence="1">Leaves</tissue>
    </source>
</reference>
<sequence>MHHSGFRPTRVAAITKFTRLISKLFSSLLYL</sequence>
<accession>A0A4Y7J5D9</accession>
<gene>
    <name evidence="1" type="ORF">C5167_015213</name>
</gene>
<evidence type="ECO:0000313" key="1">
    <source>
        <dbReference type="EMBL" id="RZC56354.1"/>
    </source>
</evidence>
<proteinExistence type="predicted"/>
<dbReference type="Proteomes" id="UP000316621">
    <property type="component" value="Chromosome 3"/>
</dbReference>